<dbReference type="EMBL" id="LOPU01000011">
    <property type="protein sequence ID" value="KTG11229.1"/>
    <property type="molecule type" value="Genomic_DNA"/>
</dbReference>
<name>A0A0W1RDN2_9EURY</name>
<dbReference type="Pfam" id="PF26420">
    <property type="entry name" value="Halo_prof"/>
    <property type="match status" value="2"/>
</dbReference>
<feature type="domain" description="Profilin fold" evidence="1">
    <location>
        <begin position="12"/>
        <end position="106"/>
    </location>
</feature>
<protein>
    <recommendedName>
        <fullName evidence="1">Profilin fold domain-containing protein</fullName>
    </recommendedName>
</protein>
<dbReference type="InterPro" id="IPR058872">
    <property type="entry name" value="Halo_prof"/>
</dbReference>
<proteinExistence type="predicted"/>
<gene>
    <name evidence="2" type="ORF">AUR64_04700</name>
</gene>
<dbReference type="AlphaFoldDB" id="A0A0W1RDN2"/>
<evidence type="ECO:0000259" key="1">
    <source>
        <dbReference type="Pfam" id="PF26420"/>
    </source>
</evidence>
<reference evidence="2 3" key="1">
    <citation type="submission" date="2015-12" db="EMBL/GenBank/DDBJ databases">
        <title>Haloprofundus marisrubri gen. nov., sp. nov., an extremely halophilic archaeon isolated from the Discovery deep brine-seawater interface in the Red Sea.</title>
        <authorList>
            <person name="Zhang G."/>
            <person name="Stingl U."/>
            <person name="Rashid M."/>
        </authorList>
    </citation>
    <scope>NUCLEOTIDE SEQUENCE [LARGE SCALE GENOMIC DNA]</scope>
    <source>
        <strain evidence="2 3">SB9</strain>
    </source>
</reference>
<dbReference type="RefSeq" id="WP_058580291.1">
    <property type="nucleotide sequence ID" value="NZ_LOPU01000011.1"/>
</dbReference>
<feature type="domain" description="Profilin fold" evidence="1">
    <location>
        <begin position="132"/>
        <end position="224"/>
    </location>
</feature>
<sequence length="238" mass="26730">MTEFPDADSTDDIVADRDDTVEAVRSHAGQIARQLALLQGGDYGQRAFKTDAGEWTLKYEAGDLEYLRFSGRSGDDVYVVSTKQPPEPSALHRAMTDYDAFVESYNRYVRSLEGVLDDVRSDFPKIERTESVVTERNRLVERIRDVADAIAGELHRYDGTDYGTFSARVNGARWELKRENSRVSYLRVGGQGGTYLVSQYEPPSAPDVREHADDFAAFVDAYNDHVGELEADLSEIEL</sequence>
<keyword evidence="3" id="KW-1185">Reference proteome</keyword>
<organism evidence="2 3">
    <name type="scientific">Haloprofundus marisrubri</name>
    <dbReference type="NCBI Taxonomy" id="1514971"/>
    <lineage>
        <taxon>Archaea</taxon>
        <taxon>Methanobacteriati</taxon>
        <taxon>Methanobacteriota</taxon>
        <taxon>Stenosarchaea group</taxon>
        <taxon>Halobacteria</taxon>
        <taxon>Halobacteriales</taxon>
        <taxon>Haloferacaceae</taxon>
        <taxon>Haloprofundus</taxon>
    </lineage>
</organism>
<dbReference type="STRING" id="1514971.AUR64_04700"/>
<dbReference type="Proteomes" id="UP000054387">
    <property type="component" value="Unassembled WGS sequence"/>
</dbReference>
<evidence type="ECO:0000313" key="2">
    <source>
        <dbReference type="EMBL" id="KTG11229.1"/>
    </source>
</evidence>
<comment type="caution">
    <text evidence="2">The sequence shown here is derived from an EMBL/GenBank/DDBJ whole genome shotgun (WGS) entry which is preliminary data.</text>
</comment>
<evidence type="ECO:0000313" key="3">
    <source>
        <dbReference type="Proteomes" id="UP000054387"/>
    </source>
</evidence>
<accession>A0A0W1RDN2</accession>